<dbReference type="PANTHER" id="PTHR24058:SF17">
    <property type="entry name" value="HOMEODOMAIN INTERACTING PROTEIN KINASE, ISOFORM D"/>
    <property type="match status" value="1"/>
</dbReference>
<keyword evidence="3 6" id="KW-0547">Nucleotide-binding</keyword>
<evidence type="ECO:0000256" key="3">
    <source>
        <dbReference type="ARBA" id="ARBA00022741"/>
    </source>
</evidence>
<dbReference type="InterPro" id="IPR008271">
    <property type="entry name" value="Ser/Thr_kinase_AS"/>
</dbReference>
<feature type="domain" description="Protein kinase" evidence="7">
    <location>
        <begin position="110"/>
        <end position="440"/>
    </location>
</feature>
<proteinExistence type="predicted"/>
<dbReference type="SMART" id="SM00220">
    <property type="entry name" value="S_TKc"/>
    <property type="match status" value="1"/>
</dbReference>
<keyword evidence="1" id="KW-0723">Serine/threonine-protein kinase</keyword>
<keyword evidence="9" id="KW-1185">Reference proteome</keyword>
<feature type="binding site" evidence="6">
    <location>
        <position position="139"/>
    </location>
    <ligand>
        <name>ATP</name>
        <dbReference type="ChEBI" id="CHEBI:30616"/>
    </ligand>
</feature>
<dbReference type="SUPFAM" id="SSF56112">
    <property type="entry name" value="Protein kinase-like (PK-like)"/>
    <property type="match status" value="1"/>
</dbReference>
<name>A0ABQ0DDG7_9EUKA</name>
<keyword evidence="5 6" id="KW-0067">ATP-binding</keyword>
<accession>A0ABQ0DDG7</accession>
<comment type="caution">
    <text evidence="8">The sequence shown here is derived from an EMBL/GenBank/DDBJ whole genome shotgun (WGS) entry which is preliminary data.</text>
</comment>
<dbReference type="Gene3D" id="1.10.510.10">
    <property type="entry name" value="Transferase(Phosphotransferase) domain 1"/>
    <property type="match status" value="1"/>
</dbReference>
<dbReference type="PROSITE" id="PS00107">
    <property type="entry name" value="PROTEIN_KINASE_ATP"/>
    <property type="match status" value="1"/>
</dbReference>
<gene>
    <name evidence="8" type="ORF">ENUP19_0057G0076</name>
</gene>
<evidence type="ECO:0000259" key="7">
    <source>
        <dbReference type="PROSITE" id="PS50011"/>
    </source>
</evidence>
<reference evidence="8 9" key="1">
    <citation type="journal article" date="2019" name="PLoS Negl. Trop. Dis.">
        <title>Whole genome sequencing of Entamoeba nuttalli reveals mammalian host-related molecular signatures and a novel octapeptide-repeat surface protein.</title>
        <authorList>
            <person name="Tanaka M."/>
            <person name="Makiuchi T."/>
            <person name="Komiyama T."/>
            <person name="Shiina T."/>
            <person name="Osaki K."/>
            <person name="Tachibana H."/>
        </authorList>
    </citation>
    <scope>NUCLEOTIDE SEQUENCE [LARGE SCALE GENOMIC DNA]</scope>
    <source>
        <strain evidence="8 9">P19-061405</strain>
    </source>
</reference>
<dbReference type="PROSITE" id="PS00108">
    <property type="entry name" value="PROTEIN_KINASE_ST"/>
    <property type="match status" value="1"/>
</dbReference>
<keyword evidence="4" id="KW-0418">Kinase</keyword>
<evidence type="ECO:0000313" key="8">
    <source>
        <dbReference type="EMBL" id="GAB1220742.1"/>
    </source>
</evidence>
<dbReference type="InterPro" id="IPR011009">
    <property type="entry name" value="Kinase-like_dom_sf"/>
</dbReference>
<keyword evidence="2" id="KW-0808">Transferase</keyword>
<organism evidence="8 9">
    <name type="scientific">Entamoeba nuttalli</name>
    <dbReference type="NCBI Taxonomy" id="412467"/>
    <lineage>
        <taxon>Eukaryota</taxon>
        <taxon>Amoebozoa</taxon>
        <taxon>Evosea</taxon>
        <taxon>Archamoebae</taxon>
        <taxon>Mastigamoebida</taxon>
        <taxon>Entamoebidae</taxon>
        <taxon>Entamoeba</taxon>
    </lineage>
</organism>
<dbReference type="EMBL" id="BAAFRS010000057">
    <property type="protein sequence ID" value="GAB1220742.1"/>
    <property type="molecule type" value="Genomic_DNA"/>
</dbReference>
<evidence type="ECO:0000256" key="2">
    <source>
        <dbReference type="ARBA" id="ARBA00022679"/>
    </source>
</evidence>
<sequence>MNFFSKKSSSAFTPYFSNEEEGLHSPNKKYITKYLTSKIFDVFYHCSPRLTDPTTGMSPLYLTAPSIPRHNSNYDNENYDLIVKLNDILGSATSFEGPYYSANPDTVSRYKITDRLGQGMFGQVFKARDLMKNKDVAIKVLRSKFSYFRQGMLEVAMLSLLNDAYDKDGSSNTVRLVDHFLYHSHLCIVTELLGKNLYQAIQARNYKGFPVNIIRNYMKSLLQCLSVLEDASIVHCDVKPENMLIDPASKKVRVIDFGSACFSTYTLYTYIQSRHYRAPEVILGLPYSCGIDVWSAGCICAELILGIPLFPGSSEYNELYKITDMLGQPPDYILEQGTTTQNFYNKMPTVGGRIKYIFKQPFEYEMENAVELEPDKRYFRYRTLDELIMRIPMKLSDNPLEDKGSVSETRQSMLHFIHGLLQYDPESRWTAKQALDHPFITQAPFTKNWQPKPRKVKPVKPSLISGIEFQKRCFPGLKLSHRLNTQEYYDIFTASLQKGEVVNISSSNPFQLGPMTPSSFREVYAIKSKTSPSPINSGSFSRRSCLVKTPGPKTPNMTNSPFTSFINSPRGMYMSPSLRINSRGDYDDDVSAMSFCRSKFASAVPMKQKTKMDYGGMSVNMGFLPSTGHGQEKEVVKGVPPEANIPIIPVPIRRNEPEQEPGTTEYAPVFIFDDL</sequence>
<dbReference type="Proteomes" id="UP001628156">
    <property type="component" value="Unassembled WGS sequence"/>
</dbReference>
<dbReference type="PANTHER" id="PTHR24058">
    <property type="entry name" value="DUAL SPECIFICITY PROTEIN KINASE"/>
    <property type="match status" value="1"/>
</dbReference>
<evidence type="ECO:0000256" key="6">
    <source>
        <dbReference type="PROSITE-ProRule" id="PRU10141"/>
    </source>
</evidence>
<evidence type="ECO:0000256" key="1">
    <source>
        <dbReference type="ARBA" id="ARBA00022527"/>
    </source>
</evidence>
<protein>
    <recommendedName>
        <fullName evidence="7">Protein kinase domain-containing protein</fullName>
    </recommendedName>
</protein>
<evidence type="ECO:0000313" key="9">
    <source>
        <dbReference type="Proteomes" id="UP001628156"/>
    </source>
</evidence>
<dbReference type="InterPro" id="IPR050494">
    <property type="entry name" value="Ser_Thr_dual-spec_kinase"/>
</dbReference>
<dbReference type="Gene3D" id="3.30.200.20">
    <property type="entry name" value="Phosphorylase Kinase, domain 1"/>
    <property type="match status" value="1"/>
</dbReference>
<evidence type="ECO:0000256" key="4">
    <source>
        <dbReference type="ARBA" id="ARBA00022777"/>
    </source>
</evidence>
<dbReference type="InterPro" id="IPR000719">
    <property type="entry name" value="Prot_kinase_dom"/>
</dbReference>
<dbReference type="CDD" id="cd14212">
    <property type="entry name" value="PKc_YAK1"/>
    <property type="match status" value="1"/>
</dbReference>
<dbReference type="PROSITE" id="PS50011">
    <property type="entry name" value="PROTEIN_KINASE_DOM"/>
    <property type="match status" value="1"/>
</dbReference>
<dbReference type="Pfam" id="PF00069">
    <property type="entry name" value="Pkinase"/>
    <property type="match status" value="1"/>
</dbReference>
<evidence type="ECO:0000256" key="5">
    <source>
        <dbReference type="ARBA" id="ARBA00022840"/>
    </source>
</evidence>
<dbReference type="InterPro" id="IPR017441">
    <property type="entry name" value="Protein_kinase_ATP_BS"/>
</dbReference>